<proteinExistence type="predicted"/>
<accession>A0AAE0WSI1</accession>
<feature type="domain" description="Metallo-beta-lactamase" evidence="1">
    <location>
        <begin position="20"/>
        <end position="196"/>
    </location>
</feature>
<organism evidence="2 3">
    <name type="scientific">Recurvomyces mirabilis</name>
    <dbReference type="NCBI Taxonomy" id="574656"/>
    <lineage>
        <taxon>Eukaryota</taxon>
        <taxon>Fungi</taxon>
        <taxon>Dikarya</taxon>
        <taxon>Ascomycota</taxon>
        <taxon>Pezizomycotina</taxon>
        <taxon>Dothideomycetes</taxon>
        <taxon>Dothideomycetidae</taxon>
        <taxon>Mycosphaerellales</taxon>
        <taxon>Teratosphaeriaceae</taxon>
        <taxon>Recurvomyces</taxon>
    </lineage>
</organism>
<dbReference type="InterPro" id="IPR001279">
    <property type="entry name" value="Metallo-B-lactamas"/>
</dbReference>
<dbReference type="InterPro" id="IPR050662">
    <property type="entry name" value="Sec-metab_biosynth-thioest"/>
</dbReference>
<evidence type="ECO:0000313" key="3">
    <source>
        <dbReference type="Proteomes" id="UP001274830"/>
    </source>
</evidence>
<dbReference type="InterPro" id="IPR036866">
    <property type="entry name" value="RibonucZ/Hydroxyglut_hydro"/>
</dbReference>
<dbReference type="Pfam" id="PF00753">
    <property type="entry name" value="Lactamase_B"/>
    <property type="match status" value="1"/>
</dbReference>
<name>A0AAE0WSI1_9PEZI</name>
<protein>
    <recommendedName>
        <fullName evidence="1">Metallo-beta-lactamase domain-containing protein</fullName>
    </recommendedName>
</protein>
<dbReference type="SUPFAM" id="SSF56281">
    <property type="entry name" value="Metallo-hydrolase/oxidoreductase"/>
    <property type="match status" value="1"/>
</dbReference>
<comment type="caution">
    <text evidence="2">The sequence shown here is derived from an EMBL/GenBank/DDBJ whole genome shotgun (WGS) entry which is preliminary data.</text>
</comment>
<dbReference type="SMART" id="SM00849">
    <property type="entry name" value="Lactamase_B"/>
    <property type="match status" value="1"/>
</dbReference>
<reference evidence="2" key="1">
    <citation type="submission" date="2023-07" db="EMBL/GenBank/DDBJ databases">
        <title>Black Yeasts Isolated from many extreme environments.</title>
        <authorList>
            <person name="Coleine C."/>
            <person name="Stajich J.E."/>
            <person name="Selbmann L."/>
        </authorList>
    </citation>
    <scope>NUCLEOTIDE SEQUENCE</scope>
    <source>
        <strain evidence="2">CCFEE 5485</strain>
    </source>
</reference>
<dbReference type="Gene3D" id="3.60.15.10">
    <property type="entry name" value="Ribonuclease Z/Hydroxyacylglutathione hydrolase-like"/>
    <property type="match status" value="1"/>
</dbReference>
<dbReference type="PANTHER" id="PTHR23131:SF1">
    <property type="entry name" value="DOMAIN PROTEIN, PUTATIVE (AFU_ORTHOLOGUE AFUA_3G00280)-RELATED"/>
    <property type="match status" value="1"/>
</dbReference>
<dbReference type="GO" id="GO:0044550">
    <property type="term" value="P:secondary metabolite biosynthetic process"/>
    <property type="evidence" value="ECO:0007669"/>
    <property type="project" value="TreeGrafter"/>
</dbReference>
<sequence>MATSSKLQTYYHSSSEKGLSSVSTLIVGTKAAALIDPPFLIPDAKQLVAWIKQKTSVPLKAIFVTHHHPDHYFSANPILEVNADATLYAAPYGPKVCAGIDREYDEKVKYWPSVFGKENVPSNPTKPTPFHHSLFVLEGNEASPVLLLGPLQDAVYARSTHVWVEEVESPQLLDAWFKTLDLIEIGLKPETVIPGHIEEGWEPDAKEDLMHMRKYLQFFGEKVTYANKKPSVDELFQTFKDAFPQADKNLDFFLGHLSNHYGEGGQVWEENRHHNAGARTKKQLEAYYFTA</sequence>
<evidence type="ECO:0000313" key="2">
    <source>
        <dbReference type="EMBL" id="KAK3676981.1"/>
    </source>
</evidence>
<keyword evidence="3" id="KW-1185">Reference proteome</keyword>
<evidence type="ECO:0000259" key="1">
    <source>
        <dbReference type="SMART" id="SM00849"/>
    </source>
</evidence>
<dbReference type="Proteomes" id="UP001274830">
    <property type="component" value="Unassembled WGS sequence"/>
</dbReference>
<dbReference type="EMBL" id="JAUTXT010000008">
    <property type="protein sequence ID" value="KAK3676981.1"/>
    <property type="molecule type" value="Genomic_DNA"/>
</dbReference>
<dbReference type="PANTHER" id="PTHR23131">
    <property type="entry name" value="ENDORIBONUCLEASE LACTB2"/>
    <property type="match status" value="1"/>
</dbReference>
<dbReference type="AlphaFoldDB" id="A0AAE0WSI1"/>
<gene>
    <name evidence="2" type="ORF">LTR78_003186</name>
</gene>